<feature type="compositionally biased region" description="Acidic residues" evidence="1">
    <location>
        <begin position="43"/>
        <end position="54"/>
    </location>
</feature>
<name>A0ABN2C2B1_9ACTN</name>
<evidence type="ECO:0000313" key="2">
    <source>
        <dbReference type="EMBL" id="GAA1550076.1"/>
    </source>
</evidence>
<protein>
    <submittedName>
        <fullName evidence="2">Uncharacterized protein</fullName>
    </submittedName>
</protein>
<comment type="caution">
    <text evidence="2">The sequence shown here is derived from an EMBL/GenBank/DDBJ whole genome shotgun (WGS) entry which is preliminary data.</text>
</comment>
<dbReference type="Proteomes" id="UP001501705">
    <property type="component" value="Unassembled WGS sequence"/>
</dbReference>
<keyword evidence="3" id="KW-1185">Reference proteome</keyword>
<gene>
    <name evidence="2" type="ORF">GCM10009804_03330</name>
</gene>
<dbReference type="EMBL" id="BAAAPH010000001">
    <property type="protein sequence ID" value="GAA1550076.1"/>
    <property type="molecule type" value="Genomic_DNA"/>
</dbReference>
<feature type="region of interest" description="Disordered" evidence="1">
    <location>
        <begin position="33"/>
        <end position="62"/>
    </location>
</feature>
<accession>A0ABN2C2B1</accession>
<sequence>MSRFAFTYATAGALPLTAQLQRARSSFAAACTRVGSPLRNGPDEDDETNEDEGPDASALVPS</sequence>
<proteinExistence type="predicted"/>
<reference evidence="2 3" key="1">
    <citation type="journal article" date="2019" name="Int. J. Syst. Evol. Microbiol.">
        <title>The Global Catalogue of Microorganisms (GCM) 10K type strain sequencing project: providing services to taxonomists for standard genome sequencing and annotation.</title>
        <authorList>
            <consortium name="The Broad Institute Genomics Platform"/>
            <consortium name="The Broad Institute Genome Sequencing Center for Infectious Disease"/>
            <person name="Wu L."/>
            <person name="Ma J."/>
        </authorList>
    </citation>
    <scope>NUCLEOTIDE SEQUENCE [LARGE SCALE GENOMIC DNA]</scope>
    <source>
        <strain evidence="2 3">JCM 15572</strain>
    </source>
</reference>
<evidence type="ECO:0000313" key="3">
    <source>
        <dbReference type="Proteomes" id="UP001501705"/>
    </source>
</evidence>
<organism evidence="2 3">
    <name type="scientific">Kribbella hippodromi</name>
    <dbReference type="NCBI Taxonomy" id="434347"/>
    <lineage>
        <taxon>Bacteria</taxon>
        <taxon>Bacillati</taxon>
        <taxon>Actinomycetota</taxon>
        <taxon>Actinomycetes</taxon>
        <taxon>Propionibacteriales</taxon>
        <taxon>Kribbellaceae</taxon>
        <taxon>Kribbella</taxon>
    </lineage>
</organism>
<evidence type="ECO:0000256" key="1">
    <source>
        <dbReference type="SAM" id="MobiDB-lite"/>
    </source>
</evidence>